<protein>
    <submittedName>
        <fullName evidence="1">Regulatory protein, MerR</fullName>
    </submittedName>
</protein>
<dbReference type="KEGG" id="cpy:Cphy_1332"/>
<dbReference type="HOGENOM" id="CLU_2536718_0_0_9"/>
<evidence type="ECO:0000313" key="1">
    <source>
        <dbReference type="EMBL" id="ABX41709.1"/>
    </source>
</evidence>
<name>A9KNV8_LACP7</name>
<dbReference type="AlphaFoldDB" id="A9KNV8"/>
<accession>A9KNV8</accession>
<dbReference type="STRING" id="357809.Cphy_1332"/>
<dbReference type="EMBL" id="CP000885">
    <property type="protein sequence ID" value="ABX41709.1"/>
    <property type="molecule type" value="Genomic_DNA"/>
</dbReference>
<gene>
    <name evidence="1" type="ordered locus">Cphy_1332</name>
</gene>
<sequence>MDLCMCRHCHKIFWHRMKKSVCDECKALDDKLFEKIEKYLLEYPNSNALQISEALEIQPFKIISFIDEGRLTMVEGKFEQIKD</sequence>
<dbReference type="RefSeq" id="WP_012199362.1">
    <property type="nucleotide sequence ID" value="NC_010001.1"/>
</dbReference>
<organism evidence="1 2">
    <name type="scientific">Lachnoclostridium phytofermentans (strain ATCC 700394 / DSM 18823 / ISDg)</name>
    <name type="common">Clostridium phytofermentans</name>
    <dbReference type="NCBI Taxonomy" id="357809"/>
    <lineage>
        <taxon>Bacteria</taxon>
        <taxon>Bacillati</taxon>
        <taxon>Bacillota</taxon>
        <taxon>Clostridia</taxon>
        <taxon>Lachnospirales</taxon>
        <taxon>Lachnospiraceae</taxon>
    </lineage>
</organism>
<proteinExistence type="predicted"/>
<evidence type="ECO:0000313" key="2">
    <source>
        <dbReference type="Proteomes" id="UP000000370"/>
    </source>
</evidence>
<dbReference type="Proteomes" id="UP000000370">
    <property type="component" value="Chromosome"/>
</dbReference>
<dbReference type="OrthoDB" id="1707905at2"/>
<reference evidence="2" key="1">
    <citation type="submission" date="2007-11" db="EMBL/GenBank/DDBJ databases">
        <title>Complete genome sequence of Clostridium phytofermentans ISDg.</title>
        <authorList>
            <person name="Leschine S.B."/>
            <person name="Warnick T.A."/>
            <person name="Blanchard J.L."/>
            <person name="Schnell D.J."/>
            <person name="Petit E.L."/>
            <person name="LaTouf W.G."/>
            <person name="Copeland A."/>
            <person name="Lucas S."/>
            <person name="Lapidus A."/>
            <person name="Barry K."/>
            <person name="Glavina del Rio T."/>
            <person name="Dalin E."/>
            <person name="Tice H."/>
            <person name="Pitluck S."/>
            <person name="Kiss H."/>
            <person name="Brettin T."/>
            <person name="Bruce D."/>
            <person name="Detter J.C."/>
            <person name="Han C."/>
            <person name="Kuske C."/>
            <person name="Schmutz J."/>
            <person name="Larimer F."/>
            <person name="Land M."/>
            <person name="Hauser L."/>
            <person name="Kyrpides N."/>
            <person name="Kim E.A."/>
            <person name="Richardson P."/>
        </authorList>
    </citation>
    <scope>NUCLEOTIDE SEQUENCE [LARGE SCALE GENOMIC DNA]</scope>
    <source>
        <strain evidence="2">ATCC 700394 / DSM 18823 / ISDg</strain>
    </source>
</reference>
<keyword evidence="2" id="KW-1185">Reference proteome</keyword>